<feature type="region of interest" description="Disordered" evidence="1">
    <location>
        <begin position="38"/>
        <end position="86"/>
    </location>
</feature>
<accession>A0A7R8CGZ0</accession>
<feature type="region of interest" description="Disordered" evidence="1">
    <location>
        <begin position="264"/>
        <end position="319"/>
    </location>
</feature>
<organism evidence="2 3">
    <name type="scientific">Lepeophtheirus salmonis</name>
    <name type="common">Salmon louse</name>
    <name type="synonym">Caligus salmonis</name>
    <dbReference type="NCBI Taxonomy" id="72036"/>
    <lineage>
        <taxon>Eukaryota</taxon>
        <taxon>Metazoa</taxon>
        <taxon>Ecdysozoa</taxon>
        <taxon>Arthropoda</taxon>
        <taxon>Crustacea</taxon>
        <taxon>Multicrustacea</taxon>
        <taxon>Hexanauplia</taxon>
        <taxon>Copepoda</taxon>
        <taxon>Siphonostomatoida</taxon>
        <taxon>Caligidae</taxon>
        <taxon>Lepeophtheirus</taxon>
    </lineage>
</organism>
<keyword evidence="3" id="KW-1185">Reference proteome</keyword>
<name>A0A7R8CGZ0_LEPSM</name>
<dbReference type="EMBL" id="HG994580">
    <property type="protein sequence ID" value="CAF2780633.1"/>
    <property type="molecule type" value="Genomic_DNA"/>
</dbReference>
<dbReference type="AlphaFoldDB" id="A0A7R8CGZ0"/>
<evidence type="ECO:0000256" key="1">
    <source>
        <dbReference type="SAM" id="MobiDB-lite"/>
    </source>
</evidence>
<protein>
    <submittedName>
        <fullName evidence="2">(salmon louse) hypothetical protein</fullName>
    </submittedName>
</protein>
<gene>
    <name evidence="2" type="ORF">LSAA_1008</name>
</gene>
<evidence type="ECO:0000313" key="2">
    <source>
        <dbReference type="EMBL" id="CAF2780633.1"/>
    </source>
</evidence>
<proteinExistence type="predicted"/>
<feature type="compositionally biased region" description="Basic and acidic residues" evidence="1">
    <location>
        <begin position="38"/>
        <end position="60"/>
    </location>
</feature>
<feature type="region of interest" description="Disordered" evidence="1">
    <location>
        <begin position="92"/>
        <end position="111"/>
    </location>
</feature>
<dbReference type="Proteomes" id="UP000675881">
    <property type="component" value="Chromosome 1"/>
</dbReference>
<sequence>MTNNNGLDAEKKNCSTRFTTKQCLQLHYVKIHNKSKDEIPRIERDVPFTDEAYAGRKETDGSSARLPLPPPPPLPHGSNNNEEEERIKEVLRDDNDSFDGATNAENERIDVGGTEEIDLLLTSTSTANNDKTDHHPSQILSYTVNDIIGHSEDQRSSDDEEEENSFYEFPESTFNLGEAASINRPHQIQVPIPSALPSVQSHFETHYESDNLSHHHQINSSASFFHSFSDFSPYYHHHHHATHHPPPPTFYSYSAFSAVSEETATPSPSTDFANHLYQSHHPAPHHGEMTLQNYYPQSHHQSHHTHHPHRFSTTPGHHHHTIHQTPILLFLLLKLY</sequence>
<dbReference type="OrthoDB" id="6369905at2759"/>
<evidence type="ECO:0000313" key="3">
    <source>
        <dbReference type="Proteomes" id="UP000675881"/>
    </source>
</evidence>
<reference evidence="2" key="1">
    <citation type="submission" date="2021-02" db="EMBL/GenBank/DDBJ databases">
        <authorList>
            <person name="Bekaert M."/>
        </authorList>
    </citation>
    <scope>NUCLEOTIDE SEQUENCE</scope>
    <source>
        <strain evidence="2">IoA-00</strain>
    </source>
</reference>
<feature type="compositionally biased region" description="Basic residues" evidence="1">
    <location>
        <begin position="300"/>
        <end position="319"/>
    </location>
</feature>